<dbReference type="Proteomes" id="UP000823399">
    <property type="component" value="Unassembled WGS sequence"/>
</dbReference>
<comment type="caution">
    <text evidence="3">The sequence shown here is derived from an EMBL/GenBank/DDBJ whole genome shotgun (WGS) entry which is preliminary data.</text>
</comment>
<dbReference type="PANTHER" id="PTHR46929">
    <property type="entry name" value="EXPRESSED PROTEIN"/>
    <property type="match status" value="1"/>
</dbReference>
<keyword evidence="4" id="KW-1185">Reference proteome</keyword>
<evidence type="ECO:0000256" key="1">
    <source>
        <dbReference type="SAM" id="MobiDB-lite"/>
    </source>
</evidence>
<dbReference type="GeneID" id="64696632"/>
<organism evidence="3 4">
    <name type="scientific">Suillus discolor</name>
    <dbReference type="NCBI Taxonomy" id="1912936"/>
    <lineage>
        <taxon>Eukaryota</taxon>
        <taxon>Fungi</taxon>
        <taxon>Dikarya</taxon>
        <taxon>Basidiomycota</taxon>
        <taxon>Agaricomycotina</taxon>
        <taxon>Agaricomycetes</taxon>
        <taxon>Agaricomycetidae</taxon>
        <taxon>Boletales</taxon>
        <taxon>Suillineae</taxon>
        <taxon>Suillaceae</taxon>
        <taxon>Suillus</taxon>
    </lineage>
</organism>
<dbReference type="InterPro" id="IPR024752">
    <property type="entry name" value="Myb/SANT-like_dom"/>
</dbReference>
<sequence length="402" mass="43982">MYMKFDIFWVRFSVQTLAEPEPDHYRTEPMVRSTVLLTERTKSMRTGPNRTCPSLALIEYLRLHIPGDGTNFKKQAWHGAAAHLKERFPEQLGGEKTQSSCQTRWSKLKSSYHTVVDIKNASGFAWSDIDGAGITLEYESTWTNFLKSHKNAGPFKNTGFPHFDAIHQMLPRKSKGTWVHRNNPRQPAGTASSAVPAVALPEASTVPPQPQPLTALNLSQLTAAANEINSLPSHIQSASGLPQDIPPSSSAVPSTFLAAQTTTTGSGATSSVLTSVSRQDKRKVSAIGSEAAMSAPKRSRPVSASVQAQQDGNKAMNNLTTTMEEIRQTYARTSARASAEDFGRAVSMVSQCATLSSDKRIDIIDFLGLDDEHVVKFLNMDENLQSLWVQGWLADIHTATQS</sequence>
<feature type="domain" description="Myb/SANT-like" evidence="2">
    <location>
        <begin position="68"/>
        <end position="128"/>
    </location>
</feature>
<dbReference type="AlphaFoldDB" id="A0A9P7EVB6"/>
<evidence type="ECO:0000313" key="3">
    <source>
        <dbReference type="EMBL" id="KAG2090733.1"/>
    </source>
</evidence>
<protein>
    <recommendedName>
        <fullName evidence="2">Myb/SANT-like domain-containing protein</fullName>
    </recommendedName>
</protein>
<dbReference type="EMBL" id="JABBWM010000101">
    <property type="protein sequence ID" value="KAG2090733.1"/>
    <property type="molecule type" value="Genomic_DNA"/>
</dbReference>
<dbReference type="OrthoDB" id="2671340at2759"/>
<evidence type="ECO:0000259" key="2">
    <source>
        <dbReference type="Pfam" id="PF12776"/>
    </source>
</evidence>
<feature type="compositionally biased region" description="Low complexity" evidence="1">
    <location>
        <begin position="261"/>
        <end position="277"/>
    </location>
</feature>
<dbReference type="Pfam" id="PF12776">
    <property type="entry name" value="Myb_DNA-bind_3"/>
    <property type="match status" value="1"/>
</dbReference>
<proteinExistence type="predicted"/>
<dbReference type="PANTHER" id="PTHR46929:SF3">
    <property type="entry name" value="MYB_SANT-LIKE DOMAIN-CONTAINING PROTEIN"/>
    <property type="match status" value="1"/>
</dbReference>
<dbReference type="RefSeq" id="XP_041286290.1">
    <property type="nucleotide sequence ID" value="XM_041434373.1"/>
</dbReference>
<name>A0A9P7EVB6_9AGAM</name>
<reference evidence="3" key="1">
    <citation type="journal article" date="2020" name="New Phytol.">
        <title>Comparative genomics reveals dynamic genome evolution in host specialist ectomycorrhizal fungi.</title>
        <authorList>
            <person name="Lofgren L.A."/>
            <person name="Nguyen N.H."/>
            <person name="Vilgalys R."/>
            <person name="Ruytinx J."/>
            <person name="Liao H.L."/>
            <person name="Branco S."/>
            <person name="Kuo A."/>
            <person name="LaButti K."/>
            <person name="Lipzen A."/>
            <person name="Andreopoulos W."/>
            <person name="Pangilinan J."/>
            <person name="Riley R."/>
            <person name="Hundley H."/>
            <person name="Na H."/>
            <person name="Barry K."/>
            <person name="Grigoriev I.V."/>
            <person name="Stajich J.E."/>
            <person name="Kennedy P.G."/>
        </authorList>
    </citation>
    <scope>NUCLEOTIDE SEQUENCE</scope>
    <source>
        <strain evidence="3">FC423</strain>
    </source>
</reference>
<feature type="region of interest" description="Disordered" evidence="1">
    <location>
        <begin position="261"/>
        <end position="310"/>
    </location>
</feature>
<accession>A0A9P7EVB6</accession>
<gene>
    <name evidence="3" type="ORF">F5147DRAFT_658066</name>
</gene>
<evidence type="ECO:0000313" key="4">
    <source>
        <dbReference type="Proteomes" id="UP000823399"/>
    </source>
</evidence>